<dbReference type="CDD" id="cd03230">
    <property type="entry name" value="ABC_DR_subfamily_A"/>
    <property type="match status" value="1"/>
</dbReference>
<keyword evidence="2" id="KW-0547">Nucleotide-binding</keyword>
<dbReference type="PANTHER" id="PTHR42939:SF1">
    <property type="entry name" value="ABC TRANSPORTER ATP-BINDING PROTEIN ALBC-RELATED"/>
    <property type="match status" value="1"/>
</dbReference>
<keyword evidence="3 5" id="KW-0067">ATP-binding</keyword>
<dbReference type="OrthoDB" id="1689883at2"/>
<keyword evidence="1" id="KW-0813">Transport</keyword>
<keyword evidence="6" id="KW-1185">Reference proteome</keyword>
<dbReference type="InterPro" id="IPR003439">
    <property type="entry name" value="ABC_transporter-like_ATP-bd"/>
</dbReference>
<dbReference type="GO" id="GO:0005524">
    <property type="term" value="F:ATP binding"/>
    <property type="evidence" value="ECO:0007669"/>
    <property type="project" value="UniProtKB-KW"/>
</dbReference>
<organism evidence="5 6">
    <name type="scientific">Streptococcus hillyeri</name>
    <dbReference type="NCBI Taxonomy" id="2282420"/>
    <lineage>
        <taxon>Bacteria</taxon>
        <taxon>Bacillati</taxon>
        <taxon>Bacillota</taxon>
        <taxon>Bacilli</taxon>
        <taxon>Lactobacillales</taxon>
        <taxon>Streptococcaceae</taxon>
        <taxon>Streptococcus</taxon>
    </lineage>
</organism>
<dbReference type="EMBL" id="RCVM01000001">
    <property type="protein sequence ID" value="RLY05204.1"/>
    <property type="molecule type" value="Genomic_DNA"/>
</dbReference>
<feature type="domain" description="ABC transporter" evidence="4">
    <location>
        <begin position="3"/>
        <end position="231"/>
    </location>
</feature>
<evidence type="ECO:0000313" key="6">
    <source>
        <dbReference type="Proteomes" id="UP000279194"/>
    </source>
</evidence>
<dbReference type="InterPro" id="IPR003593">
    <property type="entry name" value="AAA+_ATPase"/>
</dbReference>
<evidence type="ECO:0000256" key="3">
    <source>
        <dbReference type="ARBA" id="ARBA00022840"/>
    </source>
</evidence>
<dbReference type="SMART" id="SM00382">
    <property type="entry name" value="AAA"/>
    <property type="match status" value="1"/>
</dbReference>
<dbReference type="AlphaFoldDB" id="A0A3L9DY40"/>
<dbReference type="InterPro" id="IPR027417">
    <property type="entry name" value="P-loop_NTPase"/>
</dbReference>
<dbReference type="Gene3D" id="3.40.50.300">
    <property type="entry name" value="P-loop containing nucleotide triphosphate hydrolases"/>
    <property type="match status" value="1"/>
</dbReference>
<evidence type="ECO:0000256" key="1">
    <source>
        <dbReference type="ARBA" id="ARBA00022448"/>
    </source>
</evidence>
<dbReference type="Pfam" id="PF00005">
    <property type="entry name" value="ABC_tran"/>
    <property type="match status" value="1"/>
</dbReference>
<evidence type="ECO:0000256" key="2">
    <source>
        <dbReference type="ARBA" id="ARBA00022741"/>
    </source>
</evidence>
<dbReference type="RefSeq" id="WP_121834333.1">
    <property type="nucleotide sequence ID" value="NZ_CP163513.1"/>
</dbReference>
<protein>
    <submittedName>
        <fullName evidence="5">ABC transporter ATP-binding protein</fullName>
    </submittedName>
</protein>
<evidence type="ECO:0000259" key="4">
    <source>
        <dbReference type="PROSITE" id="PS50893"/>
    </source>
</evidence>
<dbReference type="InterPro" id="IPR051782">
    <property type="entry name" value="ABC_Transporter_VariousFunc"/>
</dbReference>
<name>A0A3L9DY40_9STRE</name>
<dbReference type="SUPFAM" id="SSF52540">
    <property type="entry name" value="P-loop containing nucleoside triphosphate hydrolases"/>
    <property type="match status" value="1"/>
</dbReference>
<accession>A0A3L9DY40</accession>
<dbReference type="PANTHER" id="PTHR42939">
    <property type="entry name" value="ABC TRANSPORTER ATP-BINDING PROTEIN ALBC-RELATED"/>
    <property type="match status" value="1"/>
</dbReference>
<comment type="caution">
    <text evidence="5">The sequence shown here is derived from an EMBL/GenBank/DDBJ whole genome shotgun (WGS) entry which is preliminary data.</text>
</comment>
<proteinExistence type="predicted"/>
<evidence type="ECO:0000313" key="5">
    <source>
        <dbReference type="EMBL" id="RLY05204.1"/>
    </source>
</evidence>
<dbReference type="GO" id="GO:0016887">
    <property type="term" value="F:ATP hydrolysis activity"/>
    <property type="evidence" value="ECO:0007669"/>
    <property type="project" value="InterPro"/>
</dbReference>
<sequence>MKLIVRELQKSFQEKDVLKGVTYTFSSGEITGLLGRNGAGKTTFFNVLYGDLMADGGELFLEENGVERPLQVEDVGMVFSENYLPEFLTGYEFITFYMDLHVTNPHKRGQTVDDYLDFMEISEEDRHRIIKGYSDGMKSKLSLLCLLISRPKVILLDEPLTAVDVVSSIAIKRLLLTLKDDHILILSTHIMALAEDLCDTIALLDKGEMSPLDLEGHKEQFEEKVLEALQGGIYET</sequence>
<dbReference type="Proteomes" id="UP000279194">
    <property type="component" value="Unassembled WGS sequence"/>
</dbReference>
<reference evidence="5 6" key="1">
    <citation type="submission" date="2018-10" db="EMBL/GenBank/DDBJ databases">
        <title>Streptococcus hillyeri sp. nov., isolated from equine tracheal sample.</title>
        <authorList>
            <person name="Macfadyen A.C."/>
            <person name="Waller A."/>
            <person name="Paterson G.K."/>
        </authorList>
    </citation>
    <scope>NUCLEOTIDE SEQUENCE [LARGE SCALE GENOMIC DNA]</scope>
    <source>
        <strain evidence="5 6">28462</strain>
    </source>
</reference>
<gene>
    <name evidence="5" type="ORF">EAF07_00445</name>
</gene>
<dbReference type="PROSITE" id="PS50893">
    <property type="entry name" value="ABC_TRANSPORTER_2"/>
    <property type="match status" value="1"/>
</dbReference>